<evidence type="ECO:0000259" key="11">
    <source>
        <dbReference type="PROSITE" id="PS50994"/>
    </source>
</evidence>
<gene>
    <name evidence="12" type="primary">POL_681</name>
    <name evidence="12" type="ORF">AVEN_149134_1</name>
</gene>
<dbReference type="InterPro" id="IPR001969">
    <property type="entry name" value="Aspartic_peptidase_AS"/>
</dbReference>
<dbReference type="SUPFAM" id="SSF56672">
    <property type="entry name" value="DNA/RNA polymerases"/>
    <property type="match status" value="1"/>
</dbReference>
<dbReference type="Gene3D" id="3.30.70.270">
    <property type="match status" value="2"/>
</dbReference>
<protein>
    <recommendedName>
        <fullName evidence="1">RNA-directed DNA polymerase</fullName>
        <ecNumber evidence="1">2.7.7.49</ecNumber>
    </recommendedName>
</protein>
<name>A0A4Y2SUB9_ARAVE</name>
<keyword evidence="13" id="KW-1185">Reference proteome</keyword>
<dbReference type="EMBL" id="BGPR01024157">
    <property type="protein sequence ID" value="GBN91988.1"/>
    <property type="molecule type" value="Genomic_DNA"/>
</dbReference>
<dbReference type="InterPro" id="IPR021109">
    <property type="entry name" value="Peptidase_aspartic_dom_sf"/>
</dbReference>
<evidence type="ECO:0000256" key="8">
    <source>
        <dbReference type="ARBA" id="ARBA00022884"/>
    </source>
</evidence>
<dbReference type="GO" id="GO:0003964">
    <property type="term" value="F:RNA-directed DNA polymerase activity"/>
    <property type="evidence" value="ECO:0007669"/>
    <property type="project" value="UniProtKB-KW"/>
</dbReference>
<dbReference type="FunFam" id="3.30.70.270:FF:000020">
    <property type="entry name" value="Transposon Tf2-6 polyprotein-like Protein"/>
    <property type="match status" value="1"/>
</dbReference>
<dbReference type="Pfam" id="PF13975">
    <property type="entry name" value="gag-asp_proteas"/>
    <property type="match status" value="1"/>
</dbReference>
<evidence type="ECO:0000256" key="5">
    <source>
        <dbReference type="ARBA" id="ARBA00022759"/>
    </source>
</evidence>
<keyword evidence="4" id="KW-0540">Nuclease</keyword>
<keyword evidence="5" id="KW-0255">Endonuclease</keyword>
<dbReference type="Pfam" id="PF00078">
    <property type="entry name" value="RVT_1"/>
    <property type="match status" value="1"/>
</dbReference>
<dbReference type="Pfam" id="PF17921">
    <property type="entry name" value="Integrase_H2C2"/>
    <property type="match status" value="1"/>
</dbReference>
<dbReference type="InterPro" id="IPR050951">
    <property type="entry name" value="Retrovirus_Pol_polyprotein"/>
</dbReference>
<accession>A0A4Y2SUB9</accession>
<evidence type="ECO:0000256" key="6">
    <source>
        <dbReference type="ARBA" id="ARBA00022801"/>
    </source>
</evidence>
<evidence type="ECO:0000256" key="7">
    <source>
        <dbReference type="ARBA" id="ARBA00022842"/>
    </source>
</evidence>
<evidence type="ECO:0000256" key="1">
    <source>
        <dbReference type="ARBA" id="ARBA00012493"/>
    </source>
</evidence>
<dbReference type="GO" id="GO:0003723">
    <property type="term" value="F:RNA binding"/>
    <property type="evidence" value="ECO:0007669"/>
    <property type="project" value="UniProtKB-KW"/>
</dbReference>
<dbReference type="PROSITE" id="PS50994">
    <property type="entry name" value="INTEGRASE"/>
    <property type="match status" value="1"/>
</dbReference>
<evidence type="ECO:0000313" key="13">
    <source>
        <dbReference type="Proteomes" id="UP000499080"/>
    </source>
</evidence>
<dbReference type="Gene3D" id="3.10.20.370">
    <property type="match status" value="1"/>
</dbReference>
<evidence type="ECO:0000313" key="12">
    <source>
        <dbReference type="EMBL" id="GBN91988.1"/>
    </source>
</evidence>
<dbReference type="OrthoDB" id="6437448at2759"/>
<dbReference type="InterPro" id="IPR043128">
    <property type="entry name" value="Rev_trsase/Diguanyl_cyclase"/>
</dbReference>
<sequence length="957" mass="109071">MLVDTGANVTLLRTDLAQKLKEQLIYTGPNISLKTATGEKTEIRGKLDASIECGSRKFHHRIYVADVTDPCILGLDFLKKFNFTVDLEKNEIRTGGEEIPLFSASVQHSKSCSVLVKKRTIIPARSECLIQGIPEAPGQFRYAVTDFPSQVSQKGVLVAATLVDLEMEVIPVRVLNLNNKPKILNKGDVIATCEPVVDIVARPQGFSGAQHLQSTLENLQILNEEQRIGVRKLLNEFQDLFSICDADVGRCNMTQHRINTGDHPPIKQYPRRLPLARKEEAEHLVKEMVGNGILEESSGPWASPIVLLKKKDGSTRFCVDYRKLNEITKKDSYPLPRIDDTLDALNGSQWFTTLDLKSGYWQVEVRPEDREKTAFTTGQGLWQFKEVTYLGHVISAEGVKTDPGKIKAVVDWPRPDKIHDLRSFLGLCTYYRRFVKNFSTIARPLHKLTEAKSNFNWTDECEKSFNSLKQALTSSPILTYPRTDKDFILDTDASNEGIGAVLSQNTGNEERVIAYTSARAWIPGLREIQKAQLEDPAIKPILEKKLAERPSWQEIAPESPATKRYWALWDSLHLKDGVLYRKWESDDGNSCRWQLILPKSRIPEVLRETHDSISGGHFGVMKTLSKTRERFYWDRLRADVENWCRECHACGARKGPKTRTKGRLQRYNVGAPFERMALDILGPFPVTTKGNRYVLVLMDYFTKWPEAIPIPDQEASTVAEELVRSWISCYGVPMILHSDQGTNFNSALFTKLCELLGILKTRTTALHPESDGMVERFNRTILNHLSLFVSRNQTDWDTHLPLFLLAYRSAEHEVTGLTPAEMLFGRTLRLPCDILFGRPSETPSSPNEYMKNLEARLESVHAFARERIKLASERMKTRYDSRATHHHFKEGDLVWMYNPKRRRGLSPKLQQNWEGPYTVVKKLNDVVYRVQRSPNAKPKVIHINRLAPYRATDHNSI</sequence>
<dbReference type="FunFam" id="1.10.340.70:FF:000001">
    <property type="entry name" value="Retrovirus-related Pol polyprotein from transposon gypsy-like Protein"/>
    <property type="match status" value="1"/>
</dbReference>
<organism evidence="12 13">
    <name type="scientific">Araneus ventricosus</name>
    <name type="common">Orbweaver spider</name>
    <name type="synonym">Epeira ventricosa</name>
    <dbReference type="NCBI Taxonomy" id="182803"/>
    <lineage>
        <taxon>Eukaryota</taxon>
        <taxon>Metazoa</taxon>
        <taxon>Ecdysozoa</taxon>
        <taxon>Arthropoda</taxon>
        <taxon>Chelicerata</taxon>
        <taxon>Arachnida</taxon>
        <taxon>Araneae</taxon>
        <taxon>Araneomorphae</taxon>
        <taxon>Entelegynae</taxon>
        <taxon>Araneoidea</taxon>
        <taxon>Araneidae</taxon>
        <taxon>Araneus</taxon>
    </lineage>
</organism>
<dbReference type="Gene3D" id="1.10.340.70">
    <property type="match status" value="1"/>
</dbReference>
<dbReference type="InterPro" id="IPR054465">
    <property type="entry name" value="Integrase_p58-like_C"/>
</dbReference>
<dbReference type="InterPro" id="IPR036397">
    <property type="entry name" value="RNaseH_sf"/>
</dbReference>
<feature type="domain" description="Integrase catalytic" evidence="11">
    <location>
        <begin position="668"/>
        <end position="827"/>
    </location>
</feature>
<dbReference type="InterPro" id="IPR041588">
    <property type="entry name" value="Integrase_H2C2"/>
</dbReference>
<dbReference type="GO" id="GO:0042575">
    <property type="term" value="C:DNA polymerase complex"/>
    <property type="evidence" value="ECO:0007669"/>
    <property type="project" value="UniProtKB-ARBA"/>
</dbReference>
<dbReference type="GO" id="GO:0004190">
    <property type="term" value="F:aspartic-type endopeptidase activity"/>
    <property type="evidence" value="ECO:0007669"/>
    <property type="project" value="InterPro"/>
</dbReference>
<evidence type="ECO:0000256" key="2">
    <source>
        <dbReference type="ARBA" id="ARBA00022679"/>
    </source>
</evidence>
<dbReference type="InterPro" id="IPR001584">
    <property type="entry name" value="Integrase_cat-core"/>
</dbReference>
<dbReference type="PROSITE" id="PS00141">
    <property type="entry name" value="ASP_PROTEASE"/>
    <property type="match status" value="1"/>
</dbReference>
<dbReference type="GO" id="GO:0015074">
    <property type="term" value="P:DNA integration"/>
    <property type="evidence" value="ECO:0007669"/>
    <property type="project" value="UniProtKB-KW"/>
</dbReference>
<keyword evidence="2" id="KW-0808">Transferase</keyword>
<dbReference type="SUPFAM" id="SSF53098">
    <property type="entry name" value="Ribonuclease H-like"/>
    <property type="match status" value="1"/>
</dbReference>
<dbReference type="Pfam" id="PF22938">
    <property type="entry name" value="Integrase_p58_C"/>
    <property type="match status" value="1"/>
</dbReference>
<evidence type="ECO:0000256" key="9">
    <source>
        <dbReference type="ARBA" id="ARBA00022908"/>
    </source>
</evidence>
<dbReference type="EC" id="2.7.7.49" evidence="1"/>
<dbReference type="AlphaFoldDB" id="A0A4Y2SUB9"/>
<dbReference type="Gene3D" id="3.30.420.10">
    <property type="entry name" value="Ribonuclease H-like superfamily/Ribonuclease H"/>
    <property type="match status" value="1"/>
</dbReference>
<keyword evidence="7" id="KW-0460">Magnesium</keyword>
<dbReference type="SUPFAM" id="SSF50630">
    <property type="entry name" value="Acid proteases"/>
    <property type="match status" value="1"/>
</dbReference>
<dbReference type="Gene3D" id="3.10.10.10">
    <property type="entry name" value="HIV Type 1 Reverse Transcriptase, subunit A, domain 1"/>
    <property type="match status" value="1"/>
</dbReference>
<dbReference type="FunFam" id="3.30.420.10:FF:000032">
    <property type="entry name" value="Retrovirus-related Pol polyprotein from transposon 297-like Protein"/>
    <property type="match status" value="1"/>
</dbReference>
<comment type="caution">
    <text evidence="12">The sequence shown here is derived from an EMBL/GenBank/DDBJ whole genome shotgun (WGS) entry which is preliminary data.</text>
</comment>
<keyword evidence="6" id="KW-0378">Hydrolase</keyword>
<evidence type="ECO:0000256" key="10">
    <source>
        <dbReference type="ARBA" id="ARBA00022918"/>
    </source>
</evidence>
<dbReference type="Proteomes" id="UP000499080">
    <property type="component" value="Unassembled WGS sequence"/>
</dbReference>
<keyword evidence="9" id="KW-0229">DNA integration</keyword>
<dbReference type="PANTHER" id="PTHR37984:SF15">
    <property type="entry name" value="INTEGRASE CATALYTIC DOMAIN-CONTAINING PROTEIN"/>
    <property type="match status" value="1"/>
</dbReference>
<keyword evidence="3" id="KW-0548">Nucleotidyltransferase</keyword>
<dbReference type="CDD" id="cd00303">
    <property type="entry name" value="retropepsin_like"/>
    <property type="match status" value="1"/>
</dbReference>
<keyword evidence="10" id="KW-0695">RNA-directed DNA polymerase</keyword>
<keyword evidence="8" id="KW-0694">RNA-binding</keyword>
<dbReference type="Gene3D" id="2.40.70.10">
    <property type="entry name" value="Acid Proteases"/>
    <property type="match status" value="1"/>
</dbReference>
<dbReference type="InterPro" id="IPR000477">
    <property type="entry name" value="RT_dom"/>
</dbReference>
<dbReference type="GO" id="GO:0006508">
    <property type="term" value="P:proteolysis"/>
    <property type="evidence" value="ECO:0007669"/>
    <property type="project" value="InterPro"/>
</dbReference>
<dbReference type="CDD" id="cd01647">
    <property type="entry name" value="RT_LTR"/>
    <property type="match status" value="1"/>
</dbReference>
<dbReference type="PANTHER" id="PTHR37984">
    <property type="entry name" value="PROTEIN CBG26694"/>
    <property type="match status" value="1"/>
</dbReference>
<dbReference type="GO" id="GO:0004519">
    <property type="term" value="F:endonuclease activity"/>
    <property type="evidence" value="ECO:0007669"/>
    <property type="project" value="UniProtKB-KW"/>
</dbReference>
<dbReference type="InterPro" id="IPR012337">
    <property type="entry name" value="RNaseH-like_sf"/>
</dbReference>
<dbReference type="Pfam" id="PF00665">
    <property type="entry name" value="rve"/>
    <property type="match status" value="1"/>
</dbReference>
<proteinExistence type="predicted"/>
<dbReference type="InterPro" id="IPR043502">
    <property type="entry name" value="DNA/RNA_pol_sf"/>
</dbReference>
<evidence type="ECO:0000256" key="4">
    <source>
        <dbReference type="ARBA" id="ARBA00022722"/>
    </source>
</evidence>
<reference evidence="12 13" key="1">
    <citation type="journal article" date="2019" name="Sci. Rep.">
        <title>Orb-weaving spider Araneus ventricosus genome elucidates the spidroin gene catalogue.</title>
        <authorList>
            <person name="Kono N."/>
            <person name="Nakamura H."/>
            <person name="Ohtoshi R."/>
            <person name="Moran D.A.P."/>
            <person name="Shinohara A."/>
            <person name="Yoshida Y."/>
            <person name="Fujiwara M."/>
            <person name="Mori M."/>
            <person name="Tomita M."/>
            <person name="Arakawa K."/>
        </authorList>
    </citation>
    <scope>NUCLEOTIDE SEQUENCE [LARGE SCALE GENOMIC DNA]</scope>
</reference>
<evidence type="ECO:0000256" key="3">
    <source>
        <dbReference type="ARBA" id="ARBA00022695"/>
    </source>
</evidence>
<dbReference type="Pfam" id="PF17919">
    <property type="entry name" value="RT_RNaseH_2"/>
    <property type="match status" value="1"/>
</dbReference>
<dbReference type="InterPro" id="IPR041577">
    <property type="entry name" value="RT_RNaseH_2"/>
</dbReference>